<dbReference type="InterPro" id="IPR023346">
    <property type="entry name" value="Lysozyme-like_dom_sf"/>
</dbReference>
<dbReference type="AlphaFoldDB" id="A0A0F9ZI64"/>
<dbReference type="Gene3D" id="1.10.530.10">
    <property type="match status" value="1"/>
</dbReference>
<comment type="caution">
    <text evidence="1">The sequence shown here is derived from an EMBL/GenBank/DDBJ whole genome shotgun (WGS) entry which is preliminary data.</text>
</comment>
<protein>
    <recommendedName>
        <fullName evidence="3">Mannosyl-glycoprotein endo-beta-N-acetylglucosamidase-like domain-containing protein</fullName>
    </recommendedName>
</protein>
<accession>A0A0F9ZI64</accession>
<dbReference type="EMBL" id="LBOV01000010">
    <property type="protein sequence ID" value="KKP43868.1"/>
    <property type="molecule type" value="Genomic_DNA"/>
</dbReference>
<name>A0A0F9ZI64_9BACT</name>
<proteinExistence type="predicted"/>
<organism evidence="1 2">
    <name type="scientific">candidate division WS6 bacterium GW2011_GWC1_33_20</name>
    <dbReference type="NCBI Taxonomy" id="1619089"/>
    <lineage>
        <taxon>Bacteria</taxon>
        <taxon>Candidatus Dojkabacteria</taxon>
    </lineage>
</organism>
<evidence type="ECO:0008006" key="3">
    <source>
        <dbReference type="Google" id="ProtNLM"/>
    </source>
</evidence>
<reference evidence="1 2" key="1">
    <citation type="journal article" date="2015" name="Nature">
        <title>rRNA introns, odd ribosomes, and small enigmatic genomes across a large radiation of phyla.</title>
        <authorList>
            <person name="Brown C.T."/>
            <person name="Hug L.A."/>
            <person name="Thomas B.C."/>
            <person name="Sharon I."/>
            <person name="Castelle C.J."/>
            <person name="Singh A."/>
            <person name="Wilkins M.J."/>
            <person name="Williams K.H."/>
            <person name="Banfield J.F."/>
        </authorList>
    </citation>
    <scope>NUCLEOTIDE SEQUENCE [LARGE SCALE GENOMIC DNA]</scope>
</reference>
<evidence type="ECO:0000313" key="2">
    <source>
        <dbReference type="Proteomes" id="UP000034302"/>
    </source>
</evidence>
<dbReference type="Proteomes" id="UP000034302">
    <property type="component" value="Unassembled WGS sequence"/>
</dbReference>
<dbReference type="SUPFAM" id="SSF53955">
    <property type="entry name" value="Lysozyme-like"/>
    <property type="match status" value="1"/>
</dbReference>
<evidence type="ECO:0000313" key="1">
    <source>
        <dbReference type="EMBL" id="KKP43868.1"/>
    </source>
</evidence>
<sequence>MKNKYYNKNVLAIVAGILVTGSILNTVQEVSPSVIDGLNGAVFAKEYEQDIEYIQTTPLNETILEEAVSTRLEDSETLRKVNNIRTYLQKRNSPLADYAGVFVDAANTYGIDYRLVAAISIIESSGGLHTFRTYNAWGWGKMNFDSWEEGIWTVSKGLGNYYAKGADTPSEIARSYCPPSASSWASKVTSVMNLIGK</sequence>
<gene>
    <name evidence="1" type="ORF">UR34_C0010G0033</name>
</gene>